<organism evidence="2 3">
    <name type="scientific">candidate division MSBL1 archaeon SCGC-AAA382M17</name>
    <dbReference type="NCBI Taxonomy" id="1698284"/>
    <lineage>
        <taxon>Archaea</taxon>
        <taxon>Methanobacteriati</taxon>
        <taxon>Methanobacteriota</taxon>
        <taxon>candidate division MSBL1</taxon>
    </lineage>
</organism>
<dbReference type="Pfam" id="PF01886">
    <property type="entry name" value="DUF61"/>
    <property type="match status" value="1"/>
</dbReference>
<proteinExistence type="inferred from homology"/>
<dbReference type="NCBIfam" id="NF003153">
    <property type="entry name" value="PRK04115.1"/>
    <property type="match status" value="1"/>
</dbReference>
<name>A0ABR5TJ74_9EURY</name>
<comment type="caution">
    <text evidence="2">The sequence shown here is derived from an EMBL/GenBank/DDBJ whole genome shotgun (WGS) entry which is preliminary data.</text>
</comment>
<sequence length="139" mass="16077">MDEDELLKKQLQNLNLHLPRSRASLAELLKKEKPRIETRDGSSHRFKKNELDLLAEILPKEKHGQLRLPIIIRISPQLGRGAAKISGKVEQEVLRKILDKKEREGSEELLIHRPETRTIRKKLPTTTQYAFLISSSRSD</sequence>
<evidence type="ECO:0000256" key="1">
    <source>
        <dbReference type="HAMAP-Rule" id="MF_00585"/>
    </source>
</evidence>
<evidence type="ECO:0000313" key="2">
    <source>
        <dbReference type="EMBL" id="KXB07895.1"/>
    </source>
</evidence>
<dbReference type="EMBL" id="LHYI01000044">
    <property type="protein sequence ID" value="KXB07895.1"/>
    <property type="molecule type" value="Genomic_DNA"/>
</dbReference>
<dbReference type="InterPro" id="IPR002746">
    <property type="entry name" value="UPF0216"/>
</dbReference>
<gene>
    <name evidence="2" type="ORF">AKJ55_01730</name>
</gene>
<protein>
    <recommendedName>
        <fullName evidence="1">UPF0216 protein AKJ55_01730</fullName>
    </recommendedName>
</protein>
<evidence type="ECO:0000313" key="3">
    <source>
        <dbReference type="Proteomes" id="UP000070633"/>
    </source>
</evidence>
<keyword evidence="3" id="KW-1185">Reference proteome</keyword>
<reference evidence="2 3" key="1">
    <citation type="journal article" date="2016" name="Sci. Rep.">
        <title>Metabolic traits of an uncultured archaeal lineage -MSBL1- from brine pools of the Red Sea.</title>
        <authorList>
            <person name="Mwirichia R."/>
            <person name="Alam I."/>
            <person name="Rashid M."/>
            <person name="Vinu M."/>
            <person name="Ba-Alawi W."/>
            <person name="Anthony Kamau A."/>
            <person name="Kamanda Ngugi D."/>
            <person name="Goker M."/>
            <person name="Klenk H.P."/>
            <person name="Bajic V."/>
            <person name="Stingl U."/>
        </authorList>
    </citation>
    <scope>NUCLEOTIDE SEQUENCE [LARGE SCALE GENOMIC DNA]</scope>
    <source>
        <strain evidence="2">SCGC-AAA382M17</strain>
    </source>
</reference>
<dbReference type="Proteomes" id="UP000070633">
    <property type="component" value="Unassembled WGS sequence"/>
</dbReference>
<dbReference type="PIRSF" id="PIRSF005264">
    <property type="entry name" value="UCP005264"/>
    <property type="match status" value="1"/>
</dbReference>
<dbReference type="HAMAP" id="MF_00585">
    <property type="entry name" value="UPF0216"/>
    <property type="match status" value="1"/>
</dbReference>
<comment type="similarity">
    <text evidence="1">Belongs to the UPF0216 family.</text>
</comment>
<accession>A0ABR5TJ74</accession>